<feature type="domain" description="HTH lysR-type" evidence="5">
    <location>
        <begin position="5"/>
        <end position="63"/>
    </location>
</feature>
<dbReference type="CDD" id="cd08412">
    <property type="entry name" value="PBP2_PAO1_like"/>
    <property type="match status" value="1"/>
</dbReference>
<dbReference type="Gene3D" id="3.40.190.10">
    <property type="entry name" value="Periplasmic binding protein-like II"/>
    <property type="match status" value="2"/>
</dbReference>
<dbReference type="InterPro" id="IPR000847">
    <property type="entry name" value="LysR_HTH_N"/>
</dbReference>
<gene>
    <name evidence="6" type="ORF">K7472_29945</name>
</gene>
<dbReference type="SUPFAM" id="SSF46785">
    <property type="entry name" value="Winged helix' DNA-binding domain"/>
    <property type="match status" value="1"/>
</dbReference>
<name>A0ABS7R258_9ACTN</name>
<evidence type="ECO:0000256" key="3">
    <source>
        <dbReference type="ARBA" id="ARBA00023125"/>
    </source>
</evidence>
<dbReference type="InterPro" id="IPR036390">
    <property type="entry name" value="WH_DNA-bd_sf"/>
</dbReference>
<organism evidence="6 7">
    <name type="scientific">Streptantibioticus parmotrematis</name>
    <dbReference type="NCBI Taxonomy" id="2873249"/>
    <lineage>
        <taxon>Bacteria</taxon>
        <taxon>Bacillati</taxon>
        <taxon>Actinomycetota</taxon>
        <taxon>Actinomycetes</taxon>
        <taxon>Kitasatosporales</taxon>
        <taxon>Streptomycetaceae</taxon>
        <taxon>Streptantibioticus</taxon>
    </lineage>
</organism>
<keyword evidence="2" id="KW-0805">Transcription regulation</keyword>
<dbReference type="Pfam" id="PF00126">
    <property type="entry name" value="HTH_1"/>
    <property type="match status" value="1"/>
</dbReference>
<dbReference type="InterPro" id="IPR005119">
    <property type="entry name" value="LysR_subst-bd"/>
</dbReference>
<comment type="similarity">
    <text evidence="1">Belongs to the LysR transcriptional regulatory family.</text>
</comment>
<evidence type="ECO:0000313" key="6">
    <source>
        <dbReference type="EMBL" id="MBY8889036.1"/>
    </source>
</evidence>
<keyword evidence="3" id="KW-0238">DNA-binding</keyword>
<keyword evidence="7" id="KW-1185">Reference proteome</keyword>
<dbReference type="Pfam" id="PF03466">
    <property type="entry name" value="LysR_substrate"/>
    <property type="match status" value="1"/>
</dbReference>
<evidence type="ECO:0000256" key="2">
    <source>
        <dbReference type="ARBA" id="ARBA00023015"/>
    </source>
</evidence>
<keyword evidence="4" id="KW-0804">Transcription</keyword>
<sequence length="305" mass="33392">MTDRISLRQLDYFVVAAQTGTMTGAARQLFVSQAAVSLGIAELERQLGVQLLLRSKSKGLTLTEAGRVLLPQARTLLSRTDELQAGLRDVGQTPAGDLLVGCFTTIAPFLLPGLLEEFQRAHPRVRVDFVEGSLVDLQHQLLDGRCEMAVLYGVDIQPGIAHEVLYATEPHVLLPRGHALARRSTVRLCDLADQDMIMLDVPPSMRYFTEVLAGAGVSPRIRHRTRSFEMVRSLVARGFGYSLLIQRPALDYSYEGREVTVRPISDEVVPLPVVLARPAGSLPTRRAAAFAAFCHDCVARDPGLG</sequence>
<protein>
    <submittedName>
        <fullName evidence="6">LysR family transcriptional regulator</fullName>
    </submittedName>
</protein>
<evidence type="ECO:0000313" key="7">
    <source>
        <dbReference type="Proteomes" id="UP001198565"/>
    </source>
</evidence>
<dbReference type="PROSITE" id="PS50931">
    <property type="entry name" value="HTH_LYSR"/>
    <property type="match status" value="1"/>
</dbReference>
<evidence type="ECO:0000256" key="4">
    <source>
        <dbReference type="ARBA" id="ARBA00023163"/>
    </source>
</evidence>
<dbReference type="SUPFAM" id="SSF53850">
    <property type="entry name" value="Periplasmic binding protein-like II"/>
    <property type="match status" value="1"/>
</dbReference>
<dbReference type="Proteomes" id="UP001198565">
    <property type="component" value="Unassembled WGS sequence"/>
</dbReference>
<dbReference type="RefSeq" id="WP_222981992.1">
    <property type="nucleotide sequence ID" value="NZ_JAINVZ010000033.1"/>
</dbReference>
<evidence type="ECO:0000259" key="5">
    <source>
        <dbReference type="PROSITE" id="PS50931"/>
    </source>
</evidence>
<dbReference type="EMBL" id="JAINVZ010000033">
    <property type="protein sequence ID" value="MBY8889036.1"/>
    <property type="molecule type" value="Genomic_DNA"/>
</dbReference>
<dbReference type="InterPro" id="IPR036388">
    <property type="entry name" value="WH-like_DNA-bd_sf"/>
</dbReference>
<evidence type="ECO:0000256" key="1">
    <source>
        <dbReference type="ARBA" id="ARBA00009437"/>
    </source>
</evidence>
<dbReference type="PRINTS" id="PR00039">
    <property type="entry name" value="HTHLYSR"/>
</dbReference>
<dbReference type="PANTHER" id="PTHR30346">
    <property type="entry name" value="TRANSCRIPTIONAL DUAL REGULATOR HCAR-RELATED"/>
    <property type="match status" value="1"/>
</dbReference>
<dbReference type="PANTHER" id="PTHR30346:SF0">
    <property type="entry name" value="HCA OPERON TRANSCRIPTIONAL ACTIVATOR HCAR"/>
    <property type="match status" value="1"/>
</dbReference>
<accession>A0ABS7R258</accession>
<comment type="caution">
    <text evidence="6">The sequence shown here is derived from an EMBL/GenBank/DDBJ whole genome shotgun (WGS) entry which is preliminary data.</text>
</comment>
<reference evidence="6 7" key="1">
    <citation type="submission" date="2021-08" db="EMBL/GenBank/DDBJ databases">
        <title>Streptomyces sp. PTM05 isolated from lichen.</title>
        <authorList>
            <person name="Somphong A."/>
            <person name="Phongsopitanun W."/>
            <person name="Tanasupawat S."/>
        </authorList>
    </citation>
    <scope>NUCLEOTIDE SEQUENCE [LARGE SCALE GENOMIC DNA]</scope>
    <source>
        <strain evidence="6 7">Ptm05</strain>
    </source>
</reference>
<dbReference type="Gene3D" id="1.10.10.10">
    <property type="entry name" value="Winged helix-like DNA-binding domain superfamily/Winged helix DNA-binding domain"/>
    <property type="match status" value="1"/>
</dbReference>
<proteinExistence type="inferred from homology"/>